<name>A0A1V6LPQ4_9FLAO</name>
<evidence type="ECO:0000313" key="1">
    <source>
        <dbReference type="EMBL" id="OQD42142.1"/>
    </source>
</evidence>
<evidence type="ECO:0008006" key="3">
    <source>
        <dbReference type="Google" id="ProtNLM"/>
    </source>
</evidence>
<gene>
    <name evidence="1" type="ORF">BUL40_12025</name>
</gene>
<keyword evidence="2" id="KW-1185">Reference proteome</keyword>
<sequence length="196" mass="22258">MKRIFWLVLCLSALPTIQAQYRLSEKGTGLLHLEKHQVTFNLLGPGFRYEIGLLRNVTASISFSPGLATYQEGYTFGYAWHTRIRYYHNIQKRLDANKNVTGNSANYLAPARSIFWGKLQLSQNMAPDKDFAVAFYGGVYGIQRTNKKGFTYNIEGGYGYYRGDGVLNGHGPLLNFTFGWVATKRRKQQADFGISY</sequence>
<organism evidence="1 2">
    <name type="scientific">Croceivirga radicis</name>
    <dbReference type="NCBI Taxonomy" id="1929488"/>
    <lineage>
        <taxon>Bacteria</taxon>
        <taxon>Pseudomonadati</taxon>
        <taxon>Bacteroidota</taxon>
        <taxon>Flavobacteriia</taxon>
        <taxon>Flavobacteriales</taxon>
        <taxon>Flavobacteriaceae</taxon>
        <taxon>Croceivirga</taxon>
    </lineage>
</organism>
<dbReference type="AlphaFoldDB" id="A0A1V6LPQ4"/>
<proteinExistence type="predicted"/>
<accession>A0A1V6LPQ4</accession>
<protein>
    <recommendedName>
        <fullName evidence="3">DUF3575 domain-containing protein</fullName>
    </recommendedName>
</protein>
<dbReference type="OrthoDB" id="883248at2"/>
<evidence type="ECO:0000313" key="2">
    <source>
        <dbReference type="Proteomes" id="UP000191680"/>
    </source>
</evidence>
<dbReference type="RefSeq" id="WP_080319466.1">
    <property type="nucleotide sequence ID" value="NZ_MTBC01000008.1"/>
</dbReference>
<comment type="caution">
    <text evidence="1">The sequence shown here is derived from an EMBL/GenBank/DDBJ whole genome shotgun (WGS) entry which is preliminary data.</text>
</comment>
<reference evidence="1 2" key="1">
    <citation type="submission" date="2016-12" db="EMBL/GenBank/DDBJ databases">
        <authorList>
            <person name="Song W.-J."/>
            <person name="Kurnit D.M."/>
        </authorList>
    </citation>
    <scope>NUCLEOTIDE SEQUENCE [LARGE SCALE GENOMIC DNA]</scope>
    <source>
        <strain evidence="1 2">HSG9</strain>
    </source>
</reference>
<dbReference type="EMBL" id="MTBC01000008">
    <property type="protein sequence ID" value="OQD42142.1"/>
    <property type="molecule type" value="Genomic_DNA"/>
</dbReference>
<dbReference type="Proteomes" id="UP000191680">
    <property type="component" value="Unassembled WGS sequence"/>
</dbReference>